<evidence type="ECO:0000313" key="1">
    <source>
        <dbReference type="EMBL" id="KAF7391981.1"/>
    </source>
</evidence>
<sequence>MAFETKTDTIGFVAWNEEKKEEEEKQFGTLKKEPRSNLLGVPSFKARNAVVERHYTEVVVMYEPHVHLIAQRCLTEDLNLPPKEACSRDEGVLRGLTGMI</sequence>
<reference evidence="1" key="1">
    <citation type="journal article" date="2020" name="G3 (Bethesda)">
        <title>High-Quality Assemblies for Three Invasive Social Wasps from the &lt;i&gt;Vespula&lt;/i&gt; Genus.</title>
        <authorList>
            <person name="Harrop T.W.R."/>
            <person name="Guhlin J."/>
            <person name="McLaughlin G.M."/>
            <person name="Permina E."/>
            <person name="Stockwell P."/>
            <person name="Gilligan J."/>
            <person name="Le Lec M.F."/>
            <person name="Gruber M.A.M."/>
            <person name="Quinn O."/>
            <person name="Lovegrove M."/>
            <person name="Duncan E.J."/>
            <person name="Remnant E.J."/>
            <person name="Van Eeckhoven J."/>
            <person name="Graham B."/>
            <person name="Knapp R.A."/>
            <person name="Langford K.W."/>
            <person name="Kronenberg Z."/>
            <person name="Press M.O."/>
            <person name="Eacker S.M."/>
            <person name="Wilson-Rankin E.E."/>
            <person name="Purcell J."/>
            <person name="Lester P.J."/>
            <person name="Dearden P.K."/>
        </authorList>
    </citation>
    <scope>NUCLEOTIDE SEQUENCE</scope>
    <source>
        <strain evidence="1">Linc-1</strain>
    </source>
</reference>
<evidence type="ECO:0000313" key="2">
    <source>
        <dbReference type="Proteomes" id="UP000617340"/>
    </source>
</evidence>
<dbReference type="Proteomes" id="UP000617340">
    <property type="component" value="Unassembled WGS sequence"/>
</dbReference>
<organism evidence="1 2">
    <name type="scientific">Vespula germanica</name>
    <name type="common">German yellow jacket</name>
    <name type="synonym">Paravespula germanica</name>
    <dbReference type="NCBI Taxonomy" id="30212"/>
    <lineage>
        <taxon>Eukaryota</taxon>
        <taxon>Metazoa</taxon>
        <taxon>Ecdysozoa</taxon>
        <taxon>Arthropoda</taxon>
        <taxon>Hexapoda</taxon>
        <taxon>Insecta</taxon>
        <taxon>Pterygota</taxon>
        <taxon>Neoptera</taxon>
        <taxon>Endopterygota</taxon>
        <taxon>Hymenoptera</taxon>
        <taxon>Apocrita</taxon>
        <taxon>Aculeata</taxon>
        <taxon>Vespoidea</taxon>
        <taxon>Vespidae</taxon>
        <taxon>Vespinae</taxon>
        <taxon>Vespula</taxon>
    </lineage>
</organism>
<name>A0A834JUV3_VESGE</name>
<keyword evidence="2" id="KW-1185">Reference proteome</keyword>
<dbReference type="EMBL" id="JACSDZ010000011">
    <property type="protein sequence ID" value="KAF7391981.1"/>
    <property type="molecule type" value="Genomic_DNA"/>
</dbReference>
<gene>
    <name evidence="1" type="ORF">HZH68_011524</name>
</gene>
<proteinExistence type="predicted"/>
<comment type="caution">
    <text evidence="1">The sequence shown here is derived from an EMBL/GenBank/DDBJ whole genome shotgun (WGS) entry which is preliminary data.</text>
</comment>
<dbReference type="AlphaFoldDB" id="A0A834JUV3"/>
<accession>A0A834JUV3</accession>
<protein>
    <submittedName>
        <fullName evidence="1">Uncharacterized protein</fullName>
    </submittedName>
</protein>